<keyword evidence="2" id="KW-1185">Reference proteome</keyword>
<comment type="caution">
    <text evidence="1">The sequence shown here is derived from an EMBL/GenBank/DDBJ whole genome shotgun (WGS) entry which is preliminary data.</text>
</comment>
<organism evidence="1 2">
    <name type="scientific">Agrocybe pediades</name>
    <dbReference type="NCBI Taxonomy" id="84607"/>
    <lineage>
        <taxon>Eukaryota</taxon>
        <taxon>Fungi</taxon>
        <taxon>Dikarya</taxon>
        <taxon>Basidiomycota</taxon>
        <taxon>Agaricomycotina</taxon>
        <taxon>Agaricomycetes</taxon>
        <taxon>Agaricomycetidae</taxon>
        <taxon>Agaricales</taxon>
        <taxon>Agaricineae</taxon>
        <taxon>Strophariaceae</taxon>
        <taxon>Agrocybe</taxon>
    </lineage>
</organism>
<name>A0A8H4QRE5_9AGAR</name>
<dbReference type="Proteomes" id="UP000521872">
    <property type="component" value="Unassembled WGS sequence"/>
</dbReference>
<sequence length="205" mass="22792">MRFNPSTHLFPGRRSSQKPRTYLRPFVPTLVQCQHAQRQSADQTITQLPTKKQVKSEPKTYEKQAKRLHKVHLANQTFLHSSPVVDDSCEEHIQSGRSLLQSHFVVGSFMQLLAELPIHLELSVIGAFLPSLPGPAIELESTASACDLGMPPHSSSTEIRYINPGACPPRTRLSTLAWLCLCFSTVGLDRHYIDGVEDARRSPGG</sequence>
<evidence type="ECO:0000313" key="2">
    <source>
        <dbReference type="Proteomes" id="UP000521872"/>
    </source>
</evidence>
<dbReference type="AlphaFoldDB" id="A0A8H4QRE5"/>
<evidence type="ECO:0000313" key="1">
    <source>
        <dbReference type="EMBL" id="KAF4615773.1"/>
    </source>
</evidence>
<reference evidence="1 2" key="1">
    <citation type="submission" date="2019-12" db="EMBL/GenBank/DDBJ databases">
        <authorList>
            <person name="Floudas D."/>
            <person name="Bentzer J."/>
            <person name="Ahren D."/>
            <person name="Johansson T."/>
            <person name="Persson P."/>
            <person name="Tunlid A."/>
        </authorList>
    </citation>
    <scope>NUCLEOTIDE SEQUENCE [LARGE SCALE GENOMIC DNA]</scope>
    <source>
        <strain evidence="1 2">CBS 102.39</strain>
    </source>
</reference>
<protein>
    <submittedName>
        <fullName evidence="1">Uncharacterized protein</fullName>
    </submittedName>
</protein>
<accession>A0A8H4QRE5</accession>
<proteinExistence type="predicted"/>
<gene>
    <name evidence="1" type="ORF">D9613_012441</name>
</gene>
<dbReference type="EMBL" id="JAACJL010000033">
    <property type="protein sequence ID" value="KAF4615773.1"/>
    <property type="molecule type" value="Genomic_DNA"/>
</dbReference>